<organism evidence="1 2">
    <name type="scientific">Methylotenera oryzisoli</name>
    <dbReference type="NCBI Taxonomy" id="2080758"/>
    <lineage>
        <taxon>Bacteria</taxon>
        <taxon>Pseudomonadati</taxon>
        <taxon>Pseudomonadota</taxon>
        <taxon>Betaproteobacteria</taxon>
        <taxon>Nitrosomonadales</taxon>
        <taxon>Methylophilaceae</taxon>
        <taxon>Methylotenera</taxon>
    </lineage>
</organism>
<sequence>MILIYLKNNAIAFDQQVNALLGGSPDETLSSRAYRVSRNGSWWRWQICMVVINSLAFNRNHCYESYLSELNRRQRRANFG</sequence>
<dbReference type="GO" id="GO:0004386">
    <property type="term" value="F:helicase activity"/>
    <property type="evidence" value="ECO:0007669"/>
    <property type="project" value="UniProtKB-KW"/>
</dbReference>
<dbReference type="RefSeq" id="WP_135276959.1">
    <property type="nucleotide sequence ID" value="NZ_PQVH01000008.1"/>
</dbReference>
<evidence type="ECO:0000313" key="2">
    <source>
        <dbReference type="Proteomes" id="UP000297706"/>
    </source>
</evidence>
<keyword evidence="1" id="KW-0067">ATP-binding</keyword>
<keyword evidence="1" id="KW-0378">Hydrolase</keyword>
<accession>A0A4Y9VRD3</accession>
<name>A0A4Y9VRD3_9PROT</name>
<dbReference type="EMBL" id="PQVH01000008">
    <property type="protein sequence ID" value="TFW71412.1"/>
    <property type="molecule type" value="Genomic_DNA"/>
</dbReference>
<gene>
    <name evidence="1" type="ORF">C3Y98_04720</name>
</gene>
<dbReference type="AlphaFoldDB" id="A0A4Y9VRD3"/>
<reference evidence="1 2" key="1">
    <citation type="submission" date="2018-02" db="EMBL/GenBank/DDBJ databases">
        <title>A novel lanthanide dependent methylotroph, Methylotenera sp. La3113.</title>
        <authorList>
            <person name="Lv H."/>
            <person name="Tani A."/>
        </authorList>
    </citation>
    <scope>NUCLEOTIDE SEQUENCE [LARGE SCALE GENOMIC DNA]</scope>
    <source>
        <strain evidence="1 2">La3113</strain>
    </source>
</reference>
<dbReference type="Proteomes" id="UP000297706">
    <property type="component" value="Unassembled WGS sequence"/>
</dbReference>
<keyword evidence="2" id="KW-1185">Reference proteome</keyword>
<evidence type="ECO:0000313" key="1">
    <source>
        <dbReference type="EMBL" id="TFW71412.1"/>
    </source>
</evidence>
<dbReference type="OrthoDB" id="8451539at2"/>
<keyword evidence="1" id="KW-0347">Helicase</keyword>
<comment type="caution">
    <text evidence="1">The sequence shown here is derived from an EMBL/GenBank/DDBJ whole genome shotgun (WGS) entry which is preliminary data.</text>
</comment>
<keyword evidence="1" id="KW-0547">Nucleotide-binding</keyword>
<protein>
    <submittedName>
        <fullName evidence="1">DNA helicase UvrD</fullName>
    </submittedName>
</protein>
<proteinExistence type="predicted"/>